<dbReference type="InterPro" id="IPR002347">
    <property type="entry name" value="SDR_fam"/>
</dbReference>
<name>C6CA20_MUSP7</name>
<comment type="similarity">
    <text evidence="1">Belongs to the short-chain dehydrogenases/reductases (SDR) family.</text>
</comment>
<sequence>MSHQKRVLITGSSSGIGAAIADTLLQAGWQVVGLSRQRGPHTHAAFEHHALDVTDIPALTTLLDSLPAVDAVIHAAGIMKAAPLGKLSYGDSEQLWRLHIQVAEVLADRLVDKLPQGGRIILLGSRTSSGAAGRSQYVATKSAMIGMVRSWAAELAPRGITVNLVAPGATETPMLNQPGRQSSPPKMPPIGRFIQPQEVADLVAYLLSPSAAAITGQQLVICGGASL</sequence>
<dbReference type="RefSeq" id="WP_012764314.1">
    <property type="nucleotide sequence ID" value="NC_012880.1"/>
</dbReference>
<dbReference type="Pfam" id="PF13561">
    <property type="entry name" value="adh_short_C2"/>
    <property type="match status" value="1"/>
</dbReference>
<dbReference type="Proteomes" id="UP000002734">
    <property type="component" value="Chromosome"/>
</dbReference>
<evidence type="ECO:0000256" key="1">
    <source>
        <dbReference type="ARBA" id="ARBA00006484"/>
    </source>
</evidence>
<keyword evidence="2" id="KW-0560">Oxidoreductase</keyword>
<accession>C6CA20</accession>
<dbReference type="InterPro" id="IPR036291">
    <property type="entry name" value="NAD(P)-bd_dom_sf"/>
</dbReference>
<dbReference type="PANTHER" id="PTHR43477">
    <property type="entry name" value="DIHYDROANTICAPSIN 7-DEHYDROGENASE"/>
    <property type="match status" value="1"/>
</dbReference>
<dbReference type="SMART" id="SM00822">
    <property type="entry name" value="PKS_KR"/>
    <property type="match status" value="1"/>
</dbReference>
<dbReference type="HOGENOM" id="CLU_010194_1_3_6"/>
<dbReference type="AlphaFoldDB" id="C6CA20"/>
<dbReference type="PANTHER" id="PTHR43477:SF1">
    <property type="entry name" value="DIHYDROANTICAPSIN 7-DEHYDROGENASE"/>
    <property type="match status" value="1"/>
</dbReference>
<dbReference type="CDD" id="cd05233">
    <property type="entry name" value="SDR_c"/>
    <property type="match status" value="1"/>
</dbReference>
<dbReference type="PRINTS" id="PR00081">
    <property type="entry name" value="GDHRDH"/>
</dbReference>
<dbReference type="SUPFAM" id="SSF51735">
    <property type="entry name" value="NAD(P)-binding Rossmann-fold domains"/>
    <property type="match status" value="1"/>
</dbReference>
<dbReference type="GO" id="GO:0016491">
    <property type="term" value="F:oxidoreductase activity"/>
    <property type="evidence" value="ECO:0007669"/>
    <property type="project" value="UniProtKB-KW"/>
</dbReference>
<evidence type="ECO:0000313" key="4">
    <source>
        <dbReference type="EMBL" id="ACS84495.1"/>
    </source>
</evidence>
<evidence type="ECO:0000256" key="2">
    <source>
        <dbReference type="ARBA" id="ARBA00023002"/>
    </source>
</evidence>
<dbReference type="STRING" id="579405.Dd703_0684"/>
<feature type="domain" description="Ketoreductase" evidence="3">
    <location>
        <begin position="5"/>
        <end position="168"/>
    </location>
</feature>
<reference evidence="4" key="1">
    <citation type="submission" date="2009-06" db="EMBL/GenBank/DDBJ databases">
        <title>Complete sequence of Dickeya dadantii Ech703.</title>
        <authorList>
            <consortium name="US DOE Joint Genome Institute"/>
            <person name="Lucas S."/>
            <person name="Copeland A."/>
            <person name="Lapidus A."/>
            <person name="Glavina del Rio T."/>
            <person name="Dalin E."/>
            <person name="Tice H."/>
            <person name="Bruce D."/>
            <person name="Goodwin L."/>
            <person name="Pitluck S."/>
            <person name="Chertkov O."/>
            <person name="Brettin T."/>
            <person name="Detter J.C."/>
            <person name="Han C."/>
            <person name="Larimer F."/>
            <person name="Land M."/>
            <person name="Hauser L."/>
            <person name="Kyrpides N."/>
            <person name="Mikhailova N."/>
            <person name="Balakrishnan V."/>
            <person name="Glasner J."/>
            <person name="Perna N.T."/>
        </authorList>
    </citation>
    <scope>NUCLEOTIDE SEQUENCE [LARGE SCALE GENOMIC DNA]</scope>
    <source>
        <strain evidence="4">Ech703</strain>
    </source>
</reference>
<gene>
    <name evidence="4" type="ordered locus">Dd703_0684</name>
</gene>
<keyword evidence="5" id="KW-1185">Reference proteome</keyword>
<proteinExistence type="inferred from homology"/>
<dbReference type="Gene3D" id="3.40.50.720">
    <property type="entry name" value="NAD(P)-binding Rossmann-like Domain"/>
    <property type="match status" value="1"/>
</dbReference>
<dbReference type="EMBL" id="CP001654">
    <property type="protein sequence ID" value="ACS84495.1"/>
    <property type="molecule type" value="Genomic_DNA"/>
</dbReference>
<dbReference type="KEGG" id="dda:Dd703_0684"/>
<dbReference type="InterPro" id="IPR051122">
    <property type="entry name" value="SDR_DHRS6-like"/>
</dbReference>
<protein>
    <submittedName>
        <fullName evidence="4">Short-chain dehydrogenase/reductase SDR</fullName>
    </submittedName>
</protein>
<dbReference type="InterPro" id="IPR057326">
    <property type="entry name" value="KR_dom"/>
</dbReference>
<evidence type="ECO:0000313" key="5">
    <source>
        <dbReference type="Proteomes" id="UP000002734"/>
    </source>
</evidence>
<evidence type="ECO:0000259" key="3">
    <source>
        <dbReference type="SMART" id="SM00822"/>
    </source>
</evidence>
<dbReference type="PRINTS" id="PR00080">
    <property type="entry name" value="SDRFAMILY"/>
</dbReference>
<dbReference type="eggNOG" id="COG1028">
    <property type="taxonomic scope" value="Bacteria"/>
</dbReference>
<organism evidence="4 5">
    <name type="scientific">Musicola paradisiaca (strain Ech703)</name>
    <name type="common">Dickeya paradisiaca</name>
    <name type="synonym">Dickeya dadantii</name>
    <dbReference type="NCBI Taxonomy" id="579405"/>
    <lineage>
        <taxon>Bacteria</taxon>
        <taxon>Pseudomonadati</taxon>
        <taxon>Pseudomonadota</taxon>
        <taxon>Gammaproteobacteria</taxon>
        <taxon>Enterobacterales</taxon>
        <taxon>Pectobacteriaceae</taxon>
        <taxon>Musicola</taxon>
    </lineage>
</organism>